<proteinExistence type="predicted"/>
<name>A0A0R1UPM5_9LACO</name>
<reference evidence="2 3" key="1">
    <citation type="journal article" date="2015" name="Genome Announc.">
        <title>Expanding the biotechnology potential of lactobacilli through comparative genomics of 213 strains and associated genera.</title>
        <authorList>
            <person name="Sun Z."/>
            <person name="Harris H.M."/>
            <person name="McCann A."/>
            <person name="Guo C."/>
            <person name="Argimon S."/>
            <person name="Zhang W."/>
            <person name="Yang X."/>
            <person name="Jeffery I.B."/>
            <person name="Cooney J.C."/>
            <person name="Kagawa T.F."/>
            <person name="Liu W."/>
            <person name="Song Y."/>
            <person name="Salvetti E."/>
            <person name="Wrobel A."/>
            <person name="Rasinkangas P."/>
            <person name="Parkhill J."/>
            <person name="Rea M.C."/>
            <person name="O'Sullivan O."/>
            <person name="Ritari J."/>
            <person name="Douillard F.P."/>
            <person name="Paul Ross R."/>
            <person name="Yang R."/>
            <person name="Briner A.E."/>
            <person name="Felis G.E."/>
            <person name="de Vos W.M."/>
            <person name="Barrangou R."/>
            <person name="Klaenhammer T.R."/>
            <person name="Caufield P.W."/>
            <person name="Cui Y."/>
            <person name="Zhang H."/>
            <person name="O'Toole P.W."/>
        </authorList>
    </citation>
    <scope>NUCLEOTIDE SEQUENCE [LARGE SCALE GENOMIC DNA]</scope>
    <source>
        <strain evidence="2 3">DSM 16381</strain>
    </source>
</reference>
<evidence type="ECO:0000313" key="2">
    <source>
        <dbReference type="EMBL" id="KRL93347.1"/>
    </source>
</evidence>
<dbReference type="AlphaFoldDB" id="A0A0R1UPM5"/>
<dbReference type="Gene3D" id="3.40.50.720">
    <property type="entry name" value="NAD(P)-binding Rossmann-like Domain"/>
    <property type="match status" value="1"/>
</dbReference>
<dbReference type="PATRIC" id="fig|1423753.3.peg.1270"/>
<organism evidence="2 3">
    <name type="scientific">Levilactobacillus hammesii DSM 16381</name>
    <dbReference type="NCBI Taxonomy" id="1423753"/>
    <lineage>
        <taxon>Bacteria</taxon>
        <taxon>Bacillati</taxon>
        <taxon>Bacillota</taxon>
        <taxon>Bacilli</taxon>
        <taxon>Lactobacillales</taxon>
        <taxon>Lactobacillaceae</taxon>
        <taxon>Levilactobacillus</taxon>
    </lineage>
</organism>
<dbReference type="InterPro" id="IPR036291">
    <property type="entry name" value="NAD(P)-bd_dom_sf"/>
</dbReference>
<accession>A0A0R1UPM5</accession>
<evidence type="ECO:0000259" key="1">
    <source>
        <dbReference type="Pfam" id="PF13460"/>
    </source>
</evidence>
<dbReference type="Pfam" id="PF13460">
    <property type="entry name" value="NAD_binding_10"/>
    <property type="match status" value="1"/>
</dbReference>
<protein>
    <submittedName>
        <fullName evidence="2">NAD-dependent epimerase dehydratase</fullName>
    </submittedName>
</protein>
<dbReference type="PANTHER" id="PTHR15020">
    <property type="entry name" value="FLAVIN REDUCTASE-RELATED"/>
    <property type="match status" value="1"/>
</dbReference>
<keyword evidence="3" id="KW-1185">Reference proteome</keyword>
<dbReference type="EMBL" id="AZFS01000064">
    <property type="protein sequence ID" value="KRL93347.1"/>
    <property type="molecule type" value="Genomic_DNA"/>
</dbReference>
<dbReference type="STRING" id="1423753.FD28_GL001222"/>
<dbReference type="InterPro" id="IPR016040">
    <property type="entry name" value="NAD(P)-bd_dom"/>
</dbReference>
<dbReference type="OrthoDB" id="9785372at2"/>
<dbReference type="Proteomes" id="UP000051580">
    <property type="component" value="Unassembled WGS sequence"/>
</dbReference>
<dbReference type="RefSeq" id="WP_057735064.1">
    <property type="nucleotide sequence ID" value="NZ_AZFS01000064.1"/>
</dbReference>
<feature type="domain" description="NAD(P)-binding" evidence="1">
    <location>
        <begin position="7"/>
        <end position="184"/>
    </location>
</feature>
<dbReference type="SUPFAM" id="SSF51735">
    <property type="entry name" value="NAD(P)-binding Rossmann-fold domains"/>
    <property type="match status" value="1"/>
</dbReference>
<dbReference type="PANTHER" id="PTHR15020:SF50">
    <property type="entry name" value="UPF0659 PROTEIN YMR090W"/>
    <property type="match status" value="1"/>
</dbReference>
<evidence type="ECO:0000313" key="3">
    <source>
        <dbReference type="Proteomes" id="UP000051580"/>
    </source>
</evidence>
<gene>
    <name evidence="2" type="ORF">FD28_GL001222</name>
</gene>
<comment type="caution">
    <text evidence="2">The sequence shown here is derived from an EMBL/GenBank/DDBJ whole genome shotgun (WGS) entry which is preliminary data.</text>
</comment>
<sequence>MKLFIVGATGRVGQLLVKQLRQAGHEVFAGTRQPQAGDDHAIFFDLHDQPATLAKVLTGVDAVYFVAGSRGKDLLQTDLNGAVNVMKATELAGVKRYIQLSSAYDLQPERWSEGYLKGLTDYNIAKYFADHWLIHQTILDYTILQPGVLTEAPATGRVSLDTATLGENPIADVATVLAALIDAPQTVGKVVMMKSGQTPIATVLAAI</sequence>